<dbReference type="Gene3D" id="3.40.630.10">
    <property type="entry name" value="Zn peptidases"/>
    <property type="match status" value="1"/>
</dbReference>
<dbReference type="EMBL" id="QQPC01000432">
    <property type="protein sequence ID" value="REA78611.1"/>
    <property type="molecule type" value="Genomic_DNA"/>
</dbReference>
<keyword evidence="1" id="KW-0378">Hydrolase</keyword>
<dbReference type="PANTHER" id="PTHR30575:SF0">
    <property type="entry name" value="XAA-ARG DIPEPTIDASE"/>
    <property type="match status" value="1"/>
</dbReference>
<feature type="non-terminal residue" evidence="1">
    <location>
        <position position="1"/>
    </location>
</feature>
<accession>A0A3D8YJY9</accession>
<dbReference type="OrthoDB" id="9781032at2"/>
<name>A0A3D8YJY9_STAPS</name>
<sequence length="99" mass="11103">FNGVTQLRQHIKKTERVHGVILDGGQAANIIPDFTHVRFYTCATTRQDLDVLTSRLHDIARGAAILTGCEFDFALILNGVHEIITSPLFSHLFEHYVTV</sequence>
<dbReference type="GO" id="GO:0005737">
    <property type="term" value="C:cytoplasm"/>
    <property type="evidence" value="ECO:0007669"/>
    <property type="project" value="TreeGrafter"/>
</dbReference>
<evidence type="ECO:0000313" key="2">
    <source>
        <dbReference type="Proteomes" id="UP000256409"/>
    </source>
</evidence>
<dbReference type="InterPro" id="IPR036264">
    <property type="entry name" value="Bact_exopeptidase_dim_dom"/>
</dbReference>
<dbReference type="GO" id="GO:0071713">
    <property type="term" value="F:para-aminobenzoyl-glutamate hydrolase activity"/>
    <property type="evidence" value="ECO:0007669"/>
    <property type="project" value="TreeGrafter"/>
</dbReference>
<dbReference type="GO" id="GO:0046657">
    <property type="term" value="P:folic acid catabolic process"/>
    <property type="evidence" value="ECO:0007669"/>
    <property type="project" value="TreeGrafter"/>
</dbReference>
<dbReference type="InterPro" id="IPR052030">
    <property type="entry name" value="Peptidase_M20/M20A_hydrolases"/>
</dbReference>
<dbReference type="SUPFAM" id="SSF55031">
    <property type="entry name" value="Bacterial exopeptidase dimerisation domain"/>
    <property type="match status" value="1"/>
</dbReference>
<dbReference type="Proteomes" id="UP000256409">
    <property type="component" value="Unassembled WGS sequence"/>
</dbReference>
<dbReference type="AlphaFoldDB" id="A0A3D8YJY9"/>
<feature type="non-terminal residue" evidence="1">
    <location>
        <position position="99"/>
    </location>
</feature>
<protein>
    <submittedName>
        <fullName evidence="1">Amidohydrolase</fullName>
    </submittedName>
</protein>
<organism evidence="1 2">
    <name type="scientific">Staphylococcus pseudintermedius</name>
    <dbReference type="NCBI Taxonomy" id="283734"/>
    <lineage>
        <taxon>Bacteria</taxon>
        <taxon>Bacillati</taxon>
        <taxon>Bacillota</taxon>
        <taxon>Bacilli</taxon>
        <taxon>Bacillales</taxon>
        <taxon>Staphylococcaceae</taxon>
        <taxon>Staphylococcus</taxon>
        <taxon>Staphylococcus intermedius group</taxon>
    </lineage>
</organism>
<dbReference type="Gene3D" id="3.30.70.360">
    <property type="match status" value="1"/>
</dbReference>
<evidence type="ECO:0000313" key="1">
    <source>
        <dbReference type="EMBL" id="REA78611.1"/>
    </source>
</evidence>
<gene>
    <name evidence="1" type="ORF">DV961_14735</name>
</gene>
<dbReference type="GO" id="GO:0016805">
    <property type="term" value="F:dipeptidase activity"/>
    <property type="evidence" value="ECO:0007669"/>
    <property type="project" value="TreeGrafter"/>
</dbReference>
<comment type="caution">
    <text evidence="1">The sequence shown here is derived from an EMBL/GenBank/DDBJ whole genome shotgun (WGS) entry which is preliminary data.</text>
</comment>
<proteinExistence type="predicted"/>
<reference evidence="2" key="1">
    <citation type="journal article" date="2018" name="Vet. Microbiol.">
        <title>Molecular epidemiology of methicillin-resistant staphylococci amongst veterinary personnel, personnel-owned pets, patients and the hospital environment of two companion animal veterinary hospitals.</title>
        <authorList>
            <person name="Worthing K.A."/>
            <person name="Brown J."/>
            <person name="Gerber L."/>
            <person name="Abraham S."/>
            <person name="Trott D."/>
            <person name="Norris J.M."/>
        </authorList>
    </citation>
    <scope>NUCLEOTIDE SEQUENCE [LARGE SCALE GENOMIC DNA]</scope>
    <source>
        <strain evidence="2">ST496-2</strain>
    </source>
</reference>
<dbReference type="PANTHER" id="PTHR30575">
    <property type="entry name" value="PEPTIDASE M20"/>
    <property type="match status" value="1"/>
</dbReference>